<protein>
    <submittedName>
        <fullName evidence="2">Uncharacterized protein</fullName>
    </submittedName>
</protein>
<evidence type="ECO:0000256" key="1">
    <source>
        <dbReference type="SAM" id="SignalP"/>
    </source>
</evidence>
<sequence>MKKQIIASIAATALTAGGLVVATAAPAQAMCPDKTGYTLHATQVAMPFKHVKQFKDGKGGKIVVSKSYSGSVSYNVTAGAEAEVGTVFAKAKVSVSSSLTKTNSTSATHTYEHAISKGKYGHVRYVSWGKRVSWKKWHQVTTSKGCQIKNLRSGVINFPTKSEGWQYWETKS</sequence>
<gene>
    <name evidence="2" type="ORF">FOE78_10430</name>
</gene>
<dbReference type="OrthoDB" id="3529747at2"/>
<accession>A0A516PYL2</accession>
<evidence type="ECO:0000313" key="3">
    <source>
        <dbReference type="Proteomes" id="UP000319263"/>
    </source>
</evidence>
<keyword evidence="3" id="KW-1185">Reference proteome</keyword>
<feature type="chain" id="PRO_5038443365" evidence="1">
    <location>
        <begin position="30"/>
        <end position="172"/>
    </location>
</feature>
<organism evidence="2 3">
    <name type="scientific">Microlunatus elymi</name>
    <dbReference type="NCBI Taxonomy" id="2596828"/>
    <lineage>
        <taxon>Bacteria</taxon>
        <taxon>Bacillati</taxon>
        <taxon>Actinomycetota</taxon>
        <taxon>Actinomycetes</taxon>
        <taxon>Propionibacteriales</taxon>
        <taxon>Propionibacteriaceae</taxon>
        <taxon>Microlunatus</taxon>
    </lineage>
</organism>
<dbReference type="Proteomes" id="UP000319263">
    <property type="component" value="Chromosome"/>
</dbReference>
<reference evidence="2 3" key="1">
    <citation type="submission" date="2019-07" db="EMBL/GenBank/DDBJ databases">
        <title>Microlunatus dokdonensis sp. nov. isolated from the rhizospheric soil of the wild plant Elymus tsukushiensis.</title>
        <authorList>
            <person name="Ghim S.-Y."/>
            <person name="Hwang Y.-J."/>
            <person name="Son J.-S."/>
            <person name="Shin J.-H."/>
        </authorList>
    </citation>
    <scope>NUCLEOTIDE SEQUENCE [LARGE SCALE GENOMIC DNA]</scope>
    <source>
        <strain evidence="2 3">KUDC0627</strain>
    </source>
</reference>
<feature type="signal peptide" evidence="1">
    <location>
        <begin position="1"/>
        <end position="29"/>
    </location>
</feature>
<dbReference type="KEGG" id="mik:FOE78_10430"/>
<proteinExistence type="predicted"/>
<dbReference type="EMBL" id="CP041692">
    <property type="protein sequence ID" value="QDP96258.1"/>
    <property type="molecule type" value="Genomic_DNA"/>
</dbReference>
<name>A0A516PYL2_9ACTN</name>
<dbReference type="RefSeq" id="WP_143986224.1">
    <property type="nucleotide sequence ID" value="NZ_CP041692.1"/>
</dbReference>
<evidence type="ECO:0000313" key="2">
    <source>
        <dbReference type="EMBL" id="QDP96258.1"/>
    </source>
</evidence>
<dbReference type="AlphaFoldDB" id="A0A516PYL2"/>
<keyword evidence="1" id="KW-0732">Signal</keyword>